<organism evidence="1 2">
    <name type="scientific">Methanosarcina lacustris Z-7289</name>
    <dbReference type="NCBI Taxonomy" id="1434111"/>
    <lineage>
        <taxon>Archaea</taxon>
        <taxon>Methanobacteriati</taxon>
        <taxon>Methanobacteriota</taxon>
        <taxon>Stenosarchaea group</taxon>
        <taxon>Methanomicrobia</taxon>
        <taxon>Methanosarcinales</taxon>
        <taxon>Methanosarcinaceae</taxon>
        <taxon>Methanosarcina</taxon>
    </lineage>
</organism>
<dbReference type="PATRIC" id="fig|1434111.4.peg.2314"/>
<dbReference type="Proteomes" id="UP000033072">
    <property type="component" value="Chromosome"/>
</dbReference>
<evidence type="ECO:0008006" key="3">
    <source>
        <dbReference type="Google" id="ProtNLM"/>
    </source>
</evidence>
<accession>A0A0E3S7L8</accession>
<dbReference type="AlphaFoldDB" id="A0A0E3S7L8"/>
<reference evidence="1 2" key="1">
    <citation type="submission" date="2014-07" db="EMBL/GenBank/DDBJ databases">
        <title>Methanogenic archaea and the global carbon cycle.</title>
        <authorList>
            <person name="Henriksen J.R."/>
            <person name="Luke J."/>
            <person name="Reinhart S."/>
            <person name="Benedict M.N."/>
            <person name="Youngblut N.D."/>
            <person name="Metcalf M.E."/>
            <person name="Whitaker R.J."/>
            <person name="Metcalf W.W."/>
        </authorList>
    </citation>
    <scope>NUCLEOTIDE SEQUENCE [LARGE SCALE GENOMIC DNA]</scope>
    <source>
        <strain evidence="1 2">Z-7289</strain>
    </source>
</reference>
<proteinExistence type="predicted"/>
<dbReference type="EMBL" id="CP009515">
    <property type="protein sequence ID" value="AKB75028.1"/>
    <property type="molecule type" value="Genomic_DNA"/>
</dbReference>
<dbReference type="STRING" id="1434111.MSLAZ_1767"/>
<sequence length="213" mass="24005">MWDNLKAGKIRVGGSIKCFSKWIWENLLSFSVRIGRIIARVLDLCVFPEGMDLLWQTLKPRTRRLTPVEEQEARTVFGDSINYRQVRIDEHSLIAWLGAKINNCSGMGVTTFHTINFNGKIKTAAGNSNMKWLIHELVHVAQMEQVGSKYLVEAFYAQATEGYGYTPGAKPHFCDYNREQQASIAADYYIARISCGSTAPYDTCIAELQAGEL</sequence>
<dbReference type="HOGENOM" id="CLU_1292031_0_0_2"/>
<protein>
    <recommendedName>
        <fullName evidence="3">DUF4157 domain-containing protein</fullName>
    </recommendedName>
</protein>
<evidence type="ECO:0000313" key="1">
    <source>
        <dbReference type="EMBL" id="AKB75028.1"/>
    </source>
</evidence>
<keyword evidence="2" id="KW-1185">Reference proteome</keyword>
<evidence type="ECO:0000313" key="2">
    <source>
        <dbReference type="Proteomes" id="UP000033072"/>
    </source>
</evidence>
<dbReference type="KEGG" id="mls:MSLAZ_1767"/>
<name>A0A0E3S7L8_9EURY</name>
<gene>
    <name evidence="1" type="ORF">MSLAZ_1767</name>
</gene>